<dbReference type="Proteomes" id="UP001562457">
    <property type="component" value="Unassembled WGS sequence"/>
</dbReference>
<dbReference type="EMBL" id="BAAFHN010000031">
    <property type="protein sequence ID" value="GAB0173315.1"/>
    <property type="molecule type" value="Genomic_DNA"/>
</dbReference>
<keyword evidence="2" id="KW-1185">Reference proteome</keyword>
<name>A0ABQ0D4N9_9HELI</name>
<proteinExistence type="predicted"/>
<accession>A0ABQ0D4N9</accession>
<gene>
    <name evidence="1" type="ORF">NHP164001_13330</name>
</gene>
<evidence type="ECO:0000313" key="1">
    <source>
        <dbReference type="EMBL" id="GAB0173315.1"/>
    </source>
</evidence>
<organism evidence="1 2">
    <name type="scientific">Helicobacter trogontum</name>
    <dbReference type="NCBI Taxonomy" id="50960"/>
    <lineage>
        <taxon>Bacteria</taxon>
        <taxon>Pseudomonadati</taxon>
        <taxon>Campylobacterota</taxon>
        <taxon>Epsilonproteobacteria</taxon>
        <taxon>Campylobacterales</taxon>
        <taxon>Helicobacteraceae</taxon>
        <taxon>Helicobacter</taxon>
    </lineage>
</organism>
<dbReference type="RefSeq" id="WP_369607518.1">
    <property type="nucleotide sequence ID" value="NZ_BAAFHN010000031.1"/>
</dbReference>
<evidence type="ECO:0000313" key="2">
    <source>
        <dbReference type="Proteomes" id="UP001562457"/>
    </source>
</evidence>
<comment type="caution">
    <text evidence="1">The sequence shown here is derived from an EMBL/GenBank/DDBJ whole genome shotgun (WGS) entry which is preliminary data.</text>
</comment>
<sequence>MQTNTLSHQDNTTQEKDTIPYPRSFLHHDTISSAFVEELITLESIQDNINYMGEILKSYIAGDYGFNVKITIDGKDIKDKLYQKMLKDYRYIKDERVRKKIEEYAQANKEDRLKIILACLTMV</sequence>
<reference evidence="1 2" key="1">
    <citation type="submission" date="2024-06" db="EMBL/GenBank/DDBJ databases">
        <title>Draft genome sequence of Helicobacter trogontum NHP16-4001.</title>
        <authorList>
            <person name="Rimbara E."/>
            <person name="Suzuki M."/>
        </authorList>
    </citation>
    <scope>NUCLEOTIDE SEQUENCE [LARGE SCALE GENOMIC DNA]</scope>
    <source>
        <strain evidence="1 2">NHP16-4001</strain>
    </source>
</reference>
<protein>
    <submittedName>
        <fullName evidence="1">Uncharacterized protein</fullName>
    </submittedName>
</protein>